<dbReference type="Proteomes" id="UP000199664">
    <property type="component" value="Unassembled WGS sequence"/>
</dbReference>
<reference evidence="4" key="1">
    <citation type="submission" date="2016-10" db="EMBL/GenBank/DDBJ databases">
        <authorList>
            <person name="Varghese N."/>
            <person name="Submissions S."/>
        </authorList>
    </citation>
    <scope>NUCLEOTIDE SEQUENCE [LARGE SCALE GENOMIC DNA]</scope>
    <source>
        <strain evidence="4">LMG 26383,CCUG 61248,R- 45681</strain>
    </source>
</reference>
<evidence type="ECO:0000256" key="1">
    <source>
        <dbReference type="SAM" id="MobiDB-lite"/>
    </source>
</evidence>
<evidence type="ECO:0000256" key="2">
    <source>
        <dbReference type="SAM" id="SignalP"/>
    </source>
</evidence>
<keyword evidence="2" id="KW-0732">Signal</keyword>
<accession>A0A1H7ITD3</accession>
<feature type="signal peptide" evidence="2">
    <location>
        <begin position="1"/>
        <end position="23"/>
    </location>
</feature>
<name>A0A1H7ITD3_9HYPH</name>
<organism evidence="3 4">
    <name type="scientific">Bosea lupini</name>
    <dbReference type="NCBI Taxonomy" id="1036779"/>
    <lineage>
        <taxon>Bacteria</taxon>
        <taxon>Pseudomonadati</taxon>
        <taxon>Pseudomonadota</taxon>
        <taxon>Alphaproteobacteria</taxon>
        <taxon>Hyphomicrobiales</taxon>
        <taxon>Boseaceae</taxon>
        <taxon>Bosea</taxon>
    </lineage>
</organism>
<dbReference type="RefSeq" id="WP_091830428.1">
    <property type="nucleotide sequence ID" value="NZ_FOAN01000001.1"/>
</dbReference>
<gene>
    <name evidence="3" type="ORF">SAMN04515666_1011084</name>
</gene>
<sequence>MMTYWKWLVPALAALLLFHPAHAQIGTPGNAPLTPDGPRQGLGPPSIFDSTPDIRLHAPGAGGIPGAGPPVDYGGTPRGAPRSQNPITMPRYGSASDPALRSVVTAYCRTSRRACAAPSRLRVGAACSCRLPNGTRQRGRVVR</sequence>
<dbReference type="OrthoDB" id="8162530at2"/>
<dbReference type="EMBL" id="FOAN01000001">
    <property type="protein sequence ID" value="SEK64900.1"/>
    <property type="molecule type" value="Genomic_DNA"/>
</dbReference>
<dbReference type="AlphaFoldDB" id="A0A1H7ITD3"/>
<proteinExistence type="predicted"/>
<evidence type="ECO:0000313" key="4">
    <source>
        <dbReference type="Proteomes" id="UP000199664"/>
    </source>
</evidence>
<evidence type="ECO:0000313" key="3">
    <source>
        <dbReference type="EMBL" id="SEK64900.1"/>
    </source>
</evidence>
<protein>
    <submittedName>
        <fullName evidence="3">Uncharacterized protein</fullName>
    </submittedName>
</protein>
<feature type="region of interest" description="Disordered" evidence="1">
    <location>
        <begin position="28"/>
        <end position="95"/>
    </location>
</feature>
<feature type="chain" id="PRO_5011525324" evidence="2">
    <location>
        <begin position="24"/>
        <end position="143"/>
    </location>
</feature>
<keyword evidence="4" id="KW-1185">Reference proteome</keyword>